<protein>
    <submittedName>
        <fullName evidence="1">Uncharacterized protein</fullName>
    </submittedName>
</protein>
<proteinExistence type="predicted"/>
<evidence type="ECO:0000313" key="2">
    <source>
        <dbReference type="Proteomes" id="UP001230649"/>
    </source>
</evidence>
<dbReference type="Proteomes" id="UP001230649">
    <property type="component" value="Unassembled WGS sequence"/>
</dbReference>
<evidence type="ECO:0000313" key="1">
    <source>
        <dbReference type="EMBL" id="KAJ9100878.1"/>
    </source>
</evidence>
<sequence length="206" mass="23709">MSYKSRVPLLERPRKENQPLFSWTSTALKRKLEEVNSDNDVDETAPGIAHALTLKSQAVEEEDCQCWVDTLAYAALPTNIASNFALEQYRILFKDALAAIALLESSAHLLIRGREEHRVEKEELESKVERERKAWERCCRETEAAQLITGRLEVKRQTLIGENFVLEKKLKESEALVAELVKKEPKDKERVQGDIRKSQEEEDCQE</sequence>
<organism evidence="1 2">
    <name type="scientific">Naganishia adeliensis</name>
    <dbReference type="NCBI Taxonomy" id="92952"/>
    <lineage>
        <taxon>Eukaryota</taxon>
        <taxon>Fungi</taxon>
        <taxon>Dikarya</taxon>
        <taxon>Basidiomycota</taxon>
        <taxon>Agaricomycotina</taxon>
        <taxon>Tremellomycetes</taxon>
        <taxon>Filobasidiales</taxon>
        <taxon>Filobasidiaceae</taxon>
        <taxon>Naganishia</taxon>
    </lineage>
</organism>
<name>A0ACC2VP57_9TREE</name>
<comment type="caution">
    <text evidence="1">The sequence shown here is derived from an EMBL/GenBank/DDBJ whole genome shotgun (WGS) entry which is preliminary data.</text>
</comment>
<gene>
    <name evidence="1" type="ORF">QFC20_005367</name>
</gene>
<keyword evidence="2" id="KW-1185">Reference proteome</keyword>
<accession>A0ACC2VP57</accession>
<dbReference type="EMBL" id="JASBWS010000073">
    <property type="protein sequence ID" value="KAJ9100878.1"/>
    <property type="molecule type" value="Genomic_DNA"/>
</dbReference>
<reference evidence="1" key="1">
    <citation type="submission" date="2023-04" db="EMBL/GenBank/DDBJ databases">
        <title>Draft Genome sequencing of Naganishia species isolated from polar environments using Oxford Nanopore Technology.</title>
        <authorList>
            <person name="Leo P."/>
            <person name="Venkateswaran K."/>
        </authorList>
    </citation>
    <scope>NUCLEOTIDE SEQUENCE</scope>
    <source>
        <strain evidence="1">MNA-CCFEE 5262</strain>
    </source>
</reference>